<comment type="subcellular location">
    <subcellularLocation>
        <location evidence="1 14">Cell outer membrane</location>
        <topology evidence="1 14">Multi-pass membrane protein</topology>
    </subcellularLocation>
</comment>
<protein>
    <submittedName>
        <fullName evidence="19">Outer-membrane receptor for ferric coprogen and ferric-rhodotorulic acid</fullName>
    </submittedName>
</protein>
<evidence type="ECO:0000256" key="14">
    <source>
        <dbReference type="PROSITE-ProRule" id="PRU01360"/>
    </source>
</evidence>
<evidence type="ECO:0000313" key="19">
    <source>
        <dbReference type="EMBL" id="SFD09577.1"/>
    </source>
</evidence>
<keyword evidence="3 14" id="KW-0813">Transport</keyword>
<organism evidence="19 20">
    <name type="scientific">Pseudomonas citronellolis</name>
    <dbReference type="NCBI Taxonomy" id="53408"/>
    <lineage>
        <taxon>Bacteria</taxon>
        <taxon>Pseudomonadati</taxon>
        <taxon>Pseudomonadota</taxon>
        <taxon>Gammaproteobacteria</taxon>
        <taxon>Pseudomonadales</taxon>
        <taxon>Pseudomonadaceae</taxon>
        <taxon>Pseudomonas</taxon>
    </lineage>
</organism>
<dbReference type="GO" id="GO:0015344">
    <property type="term" value="F:siderophore uptake transmembrane transporter activity"/>
    <property type="evidence" value="ECO:0007669"/>
    <property type="project" value="TreeGrafter"/>
</dbReference>
<dbReference type="InterPro" id="IPR036942">
    <property type="entry name" value="Beta-barrel_TonB_sf"/>
</dbReference>
<evidence type="ECO:0000256" key="4">
    <source>
        <dbReference type="ARBA" id="ARBA00022452"/>
    </source>
</evidence>
<evidence type="ECO:0000256" key="5">
    <source>
        <dbReference type="ARBA" id="ARBA00022496"/>
    </source>
</evidence>
<evidence type="ECO:0000256" key="3">
    <source>
        <dbReference type="ARBA" id="ARBA00022448"/>
    </source>
</evidence>
<evidence type="ECO:0000256" key="8">
    <source>
        <dbReference type="ARBA" id="ARBA00023004"/>
    </source>
</evidence>
<keyword evidence="10 16" id="KW-0798">TonB box</keyword>
<keyword evidence="8" id="KW-0408">Iron</keyword>
<dbReference type="GO" id="GO:0009279">
    <property type="term" value="C:cell outer membrane"/>
    <property type="evidence" value="ECO:0007669"/>
    <property type="project" value="UniProtKB-SubCell"/>
</dbReference>
<keyword evidence="20" id="KW-1185">Reference proteome</keyword>
<dbReference type="InterPro" id="IPR010105">
    <property type="entry name" value="TonB_sidphr_rcpt"/>
</dbReference>
<keyword evidence="11 14" id="KW-0472">Membrane</keyword>
<evidence type="ECO:0000259" key="18">
    <source>
        <dbReference type="SMART" id="SM00965"/>
    </source>
</evidence>
<evidence type="ECO:0000256" key="9">
    <source>
        <dbReference type="ARBA" id="ARBA00023065"/>
    </source>
</evidence>
<dbReference type="SUPFAM" id="SSF56935">
    <property type="entry name" value="Porins"/>
    <property type="match status" value="1"/>
</dbReference>
<dbReference type="InterPro" id="IPR039426">
    <property type="entry name" value="TonB-dep_rcpt-like"/>
</dbReference>
<dbReference type="PANTHER" id="PTHR32552:SF74">
    <property type="entry name" value="HYDROXAMATE SIDEROPHORE RECEPTOR FHUE"/>
    <property type="match status" value="1"/>
</dbReference>
<sequence length="839" mass="91442">MTYRITPASATRRAAPGQRLAQPRRLLALSALAMALQSAMPPAQAAPEAAGHTYSIQAGSLGQALSRFAAQAQITVQFSPDLTQGLNSSGLRGHYSVEEGLAALLRGTGLQAVFRGDGVYGLVRNPNAALALDDTLVVGQSLDGMTEGTGSYTTGAASIGGKSARALKDIPQSISIITRQRMEDQGITTIGEALDQTTGITLVGGNDANTKILSRGFALTNVQVDGGTPGFREQTYDSLADTTAYDHIEVLRGSDGLFGGTGEPSGVINLVRKRALPHAQTQVNLSAGSWDNYRSEVDVTGPLAFDGALRGRFAASQENKRYFYSGANSDKHVLFGVLEADVTPDTLVSVGGTYEWRDMDGYWENGLPRFTTGDPLGLSRSTTLAADWSSNNYERKEGFLKVEHSFDENWKVNSSFTRSRYDTEQDMGAVSGPVNPDTLEGATFQRIVRNYSIDQDLFDANLQGAFSAFGRRHEVLMGVDYSDIQRSYADHSEWASRQPVDVFSTDIGSLPKPASPDLYYEYPDWNLRKSGAYGTLRLELADPLKLIVGARYSDYSNTIHAVVPSFGTDSKDGGRDSGIVTPFGGLVYSVTPEWSLYTSYAQIYKPQPEILGADLKPLKAITGDTYEMGVKGELFGGQLNLSSAIYYTRQENNAIQLYYEDTPTNACCYVAGGKMISKGFDTEISGELAPGWQLTAGYTFNLNEQRKTGDDTAVGKPISTQTPKHLFKFFTTYQLPGELERWKVGTGATIQSSNYVSGEVQRRLEDGSLSPSTNSFEYTQAGYALWNALVEYRIDEHWTAALNGNNLFDKKYYQTVASSDYGNWYGSPRNFMVTLRGKF</sequence>
<accession>A0AAQ1KH89</accession>
<feature type="short sequence motif" description="TonB C-terminal box" evidence="15">
    <location>
        <begin position="822"/>
        <end position="839"/>
    </location>
</feature>
<evidence type="ECO:0000256" key="11">
    <source>
        <dbReference type="ARBA" id="ARBA00023136"/>
    </source>
</evidence>
<evidence type="ECO:0000256" key="17">
    <source>
        <dbReference type="SAM" id="SignalP"/>
    </source>
</evidence>
<dbReference type="RefSeq" id="WP_074981123.1">
    <property type="nucleotide sequence ID" value="NZ_FOLS01000016.1"/>
</dbReference>
<keyword evidence="7 17" id="KW-0732">Signal</keyword>
<dbReference type="Proteomes" id="UP000183385">
    <property type="component" value="Unassembled WGS sequence"/>
</dbReference>
<feature type="chain" id="PRO_5042827230" evidence="17">
    <location>
        <begin position="46"/>
        <end position="839"/>
    </location>
</feature>
<evidence type="ECO:0000256" key="16">
    <source>
        <dbReference type="RuleBase" id="RU003357"/>
    </source>
</evidence>
<dbReference type="CDD" id="cd01347">
    <property type="entry name" value="ligand_gated_channel"/>
    <property type="match status" value="1"/>
</dbReference>
<dbReference type="EMBL" id="FOLS01000016">
    <property type="protein sequence ID" value="SFD09577.1"/>
    <property type="molecule type" value="Genomic_DNA"/>
</dbReference>
<evidence type="ECO:0000256" key="15">
    <source>
        <dbReference type="PROSITE-ProRule" id="PRU10144"/>
    </source>
</evidence>
<evidence type="ECO:0000256" key="10">
    <source>
        <dbReference type="ARBA" id="ARBA00023077"/>
    </source>
</evidence>
<dbReference type="PANTHER" id="PTHR32552">
    <property type="entry name" value="FERRICHROME IRON RECEPTOR-RELATED"/>
    <property type="match status" value="1"/>
</dbReference>
<proteinExistence type="inferred from homology"/>
<dbReference type="GO" id="GO:0038023">
    <property type="term" value="F:signaling receptor activity"/>
    <property type="evidence" value="ECO:0007669"/>
    <property type="project" value="InterPro"/>
</dbReference>
<keyword evidence="5" id="KW-0410">Iron transport</keyword>
<gene>
    <name evidence="19" type="ORF">SAMN05216577_116121</name>
</gene>
<dbReference type="Gene3D" id="3.55.50.30">
    <property type="match status" value="1"/>
</dbReference>
<keyword evidence="12 19" id="KW-0675">Receptor</keyword>
<keyword evidence="4 14" id="KW-1134">Transmembrane beta strand</keyword>
<evidence type="ECO:0000256" key="6">
    <source>
        <dbReference type="ARBA" id="ARBA00022692"/>
    </source>
</evidence>
<feature type="signal peptide" evidence="17">
    <location>
        <begin position="1"/>
        <end position="45"/>
    </location>
</feature>
<evidence type="ECO:0000256" key="13">
    <source>
        <dbReference type="ARBA" id="ARBA00023237"/>
    </source>
</evidence>
<dbReference type="Pfam" id="PF07660">
    <property type="entry name" value="STN"/>
    <property type="match status" value="1"/>
</dbReference>
<dbReference type="Pfam" id="PF07715">
    <property type="entry name" value="Plug"/>
    <property type="match status" value="1"/>
</dbReference>
<evidence type="ECO:0000256" key="7">
    <source>
        <dbReference type="ARBA" id="ARBA00022729"/>
    </source>
</evidence>
<comment type="caution">
    <text evidence="19">The sequence shown here is derived from an EMBL/GenBank/DDBJ whole genome shotgun (WGS) entry which is preliminary data.</text>
</comment>
<dbReference type="SMART" id="SM00965">
    <property type="entry name" value="STN"/>
    <property type="match status" value="1"/>
</dbReference>
<dbReference type="GO" id="GO:0015891">
    <property type="term" value="P:siderophore transport"/>
    <property type="evidence" value="ECO:0007669"/>
    <property type="project" value="InterPro"/>
</dbReference>
<name>A0AAQ1KH89_9PSED</name>
<dbReference type="InterPro" id="IPR012910">
    <property type="entry name" value="Plug_dom"/>
</dbReference>
<dbReference type="Gene3D" id="2.40.170.20">
    <property type="entry name" value="TonB-dependent receptor, beta-barrel domain"/>
    <property type="match status" value="1"/>
</dbReference>
<dbReference type="FunFam" id="2.170.130.10:FF:000010">
    <property type="entry name" value="Ferripyoverdine receptor"/>
    <property type="match status" value="1"/>
</dbReference>
<dbReference type="InterPro" id="IPR011662">
    <property type="entry name" value="Secretin/TonB_short_N"/>
</dbReference>
<comment type="similarity">
    <text evidence="2 14 16">Belongs to the TonB-dependent receptor family.</text>
</comment>
<dbReference type="PROSITE" id="PS52016">
    <property type="entry name" value="TONB_DEPENDENT_REC_3"/>
    <property type="match status" value="1"/>
</dbReference>
<evidence type="ECO:0000256" key="12">
    <source>
        <dbReference type="ARBA" id="ARBA00023170"/>
    </source>
</evidence>
<dbReference type="AlphaFoldDB" id="A0AAQ1KH89"/>
<keyword evidence="9" id="KW-0406">Ion transport</keyword>
<dbReference type="InterPro" id="IPR010917">
    <property type="entry name" value="TonB_rcpt_CS"/>
</dbReference>
<reference evidence="19 20" key="1">
    <citation type="submission" date="2016-10" db="EMBL/GenBank/DDBJ databases">
        <authorList>
            <person name="Varghese N."/>
            <person name="Submissions S."/>
        </authorList>
    </citation>
    <scope>NUCLEOTIDE SEQUENCE [LARGE SCALE GENOMIC DNA]</scope>
    <source>
        <strain evidence="19 20">LMG 18378</strain>
    </source>
</reference>
<dbReference type="InterPro" id="IPR000531">
    <property type="entry name" value="Beta-barrel_TonB"/>
</dbReference>
<evidence type="ECO:0000256" key="1">
    <source>
        <dbReference type="ARBA" id="ARBA00004571"/>
    </source>
</evidence>
<dbReference type="Pfam" id="PF00593">
    <property type="entry name" value="TonB_dep_Rec_b-barrel"/>
    <property type="match status" value="1"/>
</dbReference>
<dbReference type="InterPro" id="IPR037066">
    <property type="entry name" value="Plug_dom_sf"/>
</dbReference>
<keyword evidence="6 14" id="KW-0812">Transmembrane</keyword>
<dbReference type="NCBIfam" id="TIGR01783">
    <property type="entry name" value="TonB-siderophor"/>
    <property type="match status" value="1"/>
</dbReference>
<dbReference type="Gene3D" id="2.170.130.10">
    <property type="entry name" value="TonB-dependent receptor, plug domain"/>
    <property type="match status" value="1"/>
</dbReference>
<keyword evidence="13 14" id="KW-0998">Cell outer membrane</keyword>
<dbReference type="PROSITE" id="PS01156">
    <property type="entry name" value="TONB_DEPENDENT_REC_2"/>
    <property type="match status" value="1"/>
</dbReference>
<evidence type="ECO:0000313" key="20">
    <source>
        <dbReference type="Proteomes" id="UP000183385"/>
    </source>
</evidence>
<evidence type="ECO:0000256" key="2">
    <source>
        <dbReference type="ARBA" id="ARBA00009810"/>
    </source>
</evidence>
<feature type="domain" description="Secretin/TonB short N-terminal" evidence="18">
    <location>
        <begin position="74"/>
        <end position="125"/>
    </location>
</feature>